<gene>
    <name evidence="2" type="ORF">HETSPECPRED_004076</name>
</gene>
<organism evidence="2 3">
    <name type="scientific">Heterodermia speciosa</name>
    <dbReference type="NCBI Taxonomy" id="116794"/>
    <lineage>
        <taxon>Eukaryota</taxon>
        <taxon>Fungi</taxon>
        <taxon>Dikarya</taxon>
        <taxon>Ascomycota</taxon>
        <taxon>Pezizomycotina</taxon>
        <taxon>Lecanoromycetes</taxon>
        <taxon>OSLEUM clade</taxon>
        <taxon>Lecanoromycetidae</taxon>
        <taxon>Caliciales</taxon>
        <taxon>Physciaceae</taxon>
        <taxon>Heterodermia</taxon>
    </lineage>
</organism>
<keyword evidence="3" id="KW-1185">Reference proteome</keyword>
<dbReference type="PANTHER" id="PTHR34117:SF1">
    <property type="entry name" value="STYLE CELL-CYCLE INHIBITOR 1"/>
    <property type="match status" value="1"/>
</dbReference>
<dbReference type="AlphaFoldDB" id="A0A8H3II78"/>
<name>A0A8H3II78_9LECA</name>
<sequence length="268" mass="30923">MFALFLEVQKQLDIHELPEHEVRGRWKSFVGKWNRGELAEGWYGPQMFAKAEEFIAETEPQPVPANQREPLPPTRNDEQEINQSSDDDDDMPGPSLPGREPIEHTSRNTRSGPAIPNTQDLELQRELANEDAHNQSTHLRSLRRLDRLAQKERLDELVPRAEAGSKDRMLEKKREKADANRAFAAGRTEAGGVEDVPEADLLGGDEDGVEGFKKQKTEMERKRNEREVRRDEMLRARQMEREERVKEYREKEERTMSGLVALAKTRFG</sequence>
<dbReference type="InterPro" id="IPR044688">
    <property type="entry name" value="SCI-1-like"/>
</dbReference>
<dbReference type="PANTHER" id="PTHR34117">
    <property type="entry name" value="STYLE CELL-CYCLE INHIBITOR 1"/>
    <property type="match status" value="1"/>
</dbReference>
<feature type="compositionally biased region" description="Basic and acidic residues" evidence="1">
    <location>
        <begin position="210"/>
        <end position="228"/>
    </location>
</feature>
<evidence type="ECO:0000313" key="3">
    <source>
        <dbReference type="Proteomes" id="UP000664521"/>
    </source>
</evidence>
<accession>A0A8H3II78</accession>
<dbReference type="OrthoDB" id="2139939at2759"/>
<feature type="compositionally biased region" description="Basic and acidic residues" evidence="1">
    <location>
        <begin position="159"/>
        <end position="179"/>
    </location>
</feature>
<dbReference type="Proteomes" id="UP000664521">
    <property type="component" value="Unassembled WGS sequence"/>
</dbReference>
<reference evidence="2" key="1">
    <citation type="submission" date="2021-03" db="EMBL/GenBank/DDBJ databases">
        <authorList>
            <person name="Tagirdzhanova G."/>
        </authorList>
    </citation>
    <scope>NUCLEOTIDE SEQUENCE</scope>
</reference>
<comment type="caution">
    <text evidence="2">The sequence shown here is derived from an EMBL/GenBank/DDBJ whole genome shotgun (WGS) entry which is preliminary data.</text>
</comment>
<feature type="compositionally biased region" description="Acidic residues" evidence="1">
    <location>
        <begin position="195"/>
        <end position="209"/>
    </location>
</feature>
<evidence type="ECO:0000256" key="1">
    <source>
        <dbReference type="SAM" id="MobiDB-lite"/>
    </source>
</evidence>
<feature type="region of interest" description="Disordered" evidence="1">
    <location>
        <begin position="159"/>
        <end position="228"/>
    </location>
</feature>
<proteinExistence type="predicted"/>
<feature type="region of interest" description="Disordered" evidence="1">
    <location>
        <begin position="54"/>
        <end position="116"/>
    </location>
</feature>
<protein>
    <submittedName>
        <fullName evidence="2">Uncharacterized protein</fullName>
    </submittedName>
</protein>
<dbReference type="EMBL" id="CAJPDS010000024">
    <property type="protein sequence ID" value="CAF9919688.1"/>
    <property type="molecule type" value="Genomic_DNA"/>
</dbReference>
<evidence type="ECO:0000313" key="2">
    <source>
        <dbReference type="EMBL" id="CAF9919688.1"/>
    </source>
</evidence>